<evidence type="ECO:0000256" key="2">
    <source>
        <dbReference type="ARBA" id="ARBA00023136"/>
    </source>
</evidence>
<dbReference type="PANTHER" id="PTHR30329:SF21">
    <property type="entry name" value="LIPOPROTEIN YIAD-RELATED"/>
    <property type="match status" value="1"/>
</dbReference>
<feature type="signal peptide" evidence="4">
    <location>
        <begin position="1"/>
        <end position="33"/>
    </location>
</feature>
<protein>
    <submittedName>
        <fullName evidence="6">Flagellar motor protein MotB</fullName>
    </submittedName>
</protein>
<dbReference type="InterPro" id="IPR050330">
    <property type="entry name" value="Bact_OuterMem_StrucFunc"/>
</dbReference>
<evidence type="ECO:0000256" key="4">
    <source>
        <dbReference type="SAM" id="SignalP"/>
    </source>
</evidence>
<feature type="chain" id="PRO_5035301496" evidence="4">
    <location>
        <begin position="34"/>
        <end position="196"/>
    </location>
</feature>
<evidence type="ECO:0000259" key="5">
    <source>
        <dbReference type="PROSITE" id="PS51123"/>
    </source>
</evidence>
<reference evidence="6" key="1">
    <citation type="journal article" date="2014" name="Int. J. Syst. Evol. Microbiol.">
        <title>Complete genome sequence of Corynebacterium casei LMG S-19264T (=DSM 44701T), isolated from a smear-ripened cheese.</title>
        <authorList>
            <consortium name="US DOE Joint Genome Institute (JGI-PGF)"/>
            <person name="Walter F."/>
            <person name="Albersmeier A."/>
            <person name="Kalinowski J."/>
            <person name="Ruckert C."/>
        </authorList>
    </citation>
    <scope>NUCLEOTIDE SEQUENCE</scope>
    <source>
        <strain evidence="6">KCTC 42249</strain>
    </source>
</reference>
<keyword evidence="4" id="KW-0732">Signal</keyword>
<dbReference type="InterPro" id="IPR036737">
    <property type="entry name" value="OmpA-like_sf"/>
</dbReference>
<proteinExistence type="predicted"/>
<dbReference type="Pfam" id="PF00691">
    <property type="entry name" value="OmpA"/>
    <property type="match status" value="1"/>
</dbReference>
<keyword evidence="7" id="KW-1185">Reference proteome</keyword>
<dbReference type="PROSITE" id="PS01068">
    <property type="entry name" value="OMPA_1"/>
    <property type="match status" value="1"/>
</dbReference>
<evidence type="ECO:0000313" key="6">
    <source>
        <dbReference type="EMBL" id="GHD08957.1"/>
    </source>
</evidence>
<keyword evidence="6" id="KW-0969">Cilium</keyword>
<dbReference type="PANTHER" id="PTHR30329">
    <property type="entry name" value="STATOR ELEMENT OF FLAGELLAR MOTOR COMPLEX"/>
    <property type="match status" value="1"/>
</dbReference>
<dbReference type="SUPFAM" id="SSF103088">
    <property type="entry name" value="OmpA-like"/>
    <property type="match status" value="1"/>
</dbReference>
<dbReference type="EMBL" id="BMZQ01000001">
    <property type="protein sequence ID" value="GHD08957.1"/>
    <property type="molecule type" value="Genomic_DNA"/>
</dbReference>
<dbReference type="GO" id="GO:0009279">
    <property type="term" value="C:cell outer membrane"/>
    <property type="evidence" value="ECO:0007669"/>
    <property type="project" value="InterPro"/>
</dbReference>
<dbReference type="Proteomes" id="UP000630142">
    <property type="component" value="Unassembled WGS sequence"/>
</dbReference>
<dbReference type="InterPro" id="IPR006665">
    <property type="entry name" value="OmpA-like"/>
</dbReference>
<keyword evidence="2 3" id="KW-0472">Membrane</keyword>
<gene>
    <name evidence="6" type="ORF">GCM10016234_09170</name>
</gene>
<keyword evidence="6" id="KW-0282">Flagellum</keyword>
<dbReference type="InterPro" id="IPR006690">
    <property type="entry name" value="OMPA-like_CS"/>
</dbReference>
<evidence type="ECO:0000313" key="7">
    <source>
        <dbReference type="Proteomes" id="UP000630142"/>
    </source>
</evidence>
<feature type="domain" description="OmpA-like" evidence="5">
    <location>
        <begin position="74"/>
        <end position="196"/>
    </location>
</feature>
<evidence type="ECO:0000256" key="3">
    <source>
        <dbReference type="PROSITE-ProRule" id="PRU00473"/>
    </source>
</evidence>
<dbReference type="PROSITE" id="PS51123">
    <property type="entry name" value="OMPA_2"/>
    <property type="match status" value="1"/>
</dbReference>
<dbReference type="CDD" id="cd07185">
    <property type="entry name" value="OmpA_C-like"/>
    <property type="match status" value="1"/>
</dbReference>
<sequence length="196" mass="22544">MMLKGTKKETAMNRRFVLVGLATVVAMPSLAFAQDRAGPSSDQIMQKLEAPAQRQIRPEDRMSIQEFRRRPEMRRAAPSIDIQAINFAFGSAEIPRSEYRKIREIAYAFDQLSRGRRGARFLIEGHTDAVGSREANQVLSERRASSLKMVLSREFGIPARILETVGYGEDFLLVDTQNEEWRNRRVTIRRIDQFVR</sequence>
<comment type="caution">
    <text evidence="6">The sequence shown here is derived from an EMBL/GenBank/DDBJ whole genome shotgun (WGS) entry which is preliminary data.</text>
</comment>
<accession>A0A8J3DNE0</accession>
<comment type="subcellular location">
    <subcellularLocation>
        <location evidence="1">Membrane</location>
    </subcellularLocation>
</comment>
<dbReference type="AlphaFoldDB" id="A0A8J3DNE0"/>
<name>A0A8J3DNE0_9HYPH</name>
<evidence type="ECO:0000256" key="1">
    <source>
        <dbReference type="ARBA" id="ARBA00004370"/>
    </source>
</evidence>
<keyword evidence="6" id="KW-0966">Cell projection</keyword>
<reference evidence="6" key="2">
    <citation type="submission" date="2020-09" db="EMBL/GenBank/DDBJ databases">
        <authorList>
            <person name="Sun Q."/>
            <person name="Kim S."/>
        </authorList>
    </citation>
    <scope>NUCLEOTIDE SEQUENCE</scope>
    <source>
        <strain evidence="6">KCTC 42249</strain>
    </source>
</reference>
<organism evidence="6 7">
    <name type="scientific">Tianweitania populi</name>
    <dbReference type="NCBI Taxonomy" id="1607949"/>
    <lineage>
        <taxon>Bacteria</taxon>
        <taxon>Pseudomonadati</taxon>
        <taxon>Pseudomonadota</taxon>
        <taxon>Alphaproteobacteria</taxon>
        <taxon>Hyphomicrobiales</taxon>
        <taxon>Phyllobacteriaceae</taxon>
        <taxon>Tianweitania</taxon>
    </lineage>
</organism>
<dbReference type="Gene3D" id="3.30.1330.60">
    <property type="entry name" value="OmpA-like domain"/>
    <property type="match status" value="1"/>
</dbReference>